<dbReference type="Gene3D" id="3.30.420.10">
    <property type="entry name" value="Ribonuclease H-like superfamily/Ribonuclease H"/>
    <property type="match status" value="1"/>
</dbReference>
<sequence length="656" mass="74997">MARTMAATRCKSTTIASQSMGQCRHCRHICNAQKIEKAKRAKQEPPLSDHKFHNVVSIACMTSDGEKEWFLRKDLNYESGIIMAAKFVKYLSKLRQRAAEKLPPCLQQGIDMYSHQLSKEVKDQFTPEEQGVIRKKLNYLKDFFKLKCYAWNGESYDLRILMPLLTSVLYDFVGRESNQLNIIKRDGGYMMLECAGISFRDFMNHVVPISLEKFARSFNLDPAAFSKGIFPYDLFTDMETMYQTTQLPPYPAFSSSLYIPCKDHALEMNAIIKGKFESGEWTQREDFFEKLDEYLGLERLYDSPALKDLPPDCPPTMIQYIYSHFEWKGDCYECDAKNEAVKKMFHISSKAYNESLGLWDEIAKSVKNMHMVQFLVNYNLNDVRLLTAAIDAYSKKCLEVFGLGAHGGLSIAQLAQTAAFMHFDEQLPPIISPPKEAEGFYNDFRENLTGGICQSVHRAVNLNGPSDLPKELWQSTNGEAFCDFTVYDFNALYGHMARQPLPIGAGLLYKRQTSNFNNFRATPLFRKKKILRSSRSATSSTSTKTLWAIASNMPTILSKKIGRYSIDGFATLSKTFTNSDGEQIVQKLLVEYNGCHFHPCPLRRCKKVLSKSARTRRVCVNGKFVKRVLSTSETVQLEIERIHSIVDTMREQDKMQ</sequence>
<protein>
    <submittedName>
        <fullName evidence="1">Oidioi.mRNA.OKI2018_I69.YSR.g17139.t1.cds</fullName>
    </submittedName>
</protein>
<reference evidence="1 2" key="1">
    <citation type="submission" date="2021-04" db="EMBL/GenBank/DDBJ databases">
        <authorList>
            <person name="Bliznina A."/>
        </authorList>
    </citation>
    <scope>NUCLEOTIDE SEQUENCE [LARGE SCALE GENOMIC DNA]</scope>
</reference>
<gene>
    <name evidence="1" type="ORF">OKIOD_LOCUS8697</name>
</gene>
<dbReference type="SUPFAM" id="SSF53098">
    <property type="entry name" value="Ribonuclease H-like"/>
    <property type="match status" value="1"/>
</dbReference>
<dbReference type="InterPro" id="IPR012337">
    <property type="entry name" value="RNaseH-like_sf"/>
</dbReference>
<evidence type="ECO:0000313" key="1">
    <source>
        <dbReference type="EMBL" id="CAG5101489.1"/>
    </source>
</evidence>
<organism evidence="1 2">
    <name type="scientific">Oikopleura dioica</name>
    <name type="common">Tunicate</name>
    <dbReference type="NCBI Taxonomy" id="34765"/>
    <lineage>
        <taxon>Eukaryota</taxon>
        <taxon>Metazoa</taxon>
        <taxon>Chordata</taxon>
        <taxon>Tunicata</taxon>
        <taxon>Appendicularia</taxon>
        <taxon>Copelata</taxon>
        <taxon>Oikopleuridae</taxon>
        <taxon>Oikopleura</taxon>
    </lineage>
</organism>
<keyword evidence="2" id="KW-1185">Reference proteome</keyword>
<dbReference type="InterPro" id="IPR036397">
    <property type="entry name" value="RNaseH_sf"/>
</dbReference>
<dbReference type="Proteomes" id="UP001158576">
    <property type="component" value="Chromosome YSR"/>
</dbReference>
<dbReference type="EMBL" id="OU015570">
    <property type="protein sequence ID" value="CAG5101489.1"/>
    <property type="molecule type" value="Genomic_DNA"/>
</dbReference>
<accession>A0ABN7SIA4</accession>
<proteinExistence type="predicted"/>
<evidence type="ECO:0000313" key="2">
    <source>
        <dbReference type="Proteomes" id="UP001158576"/>
    </source>
</evidence>
<name>A0ABN7SIA4_OIKDI</name>